<dbReference type="AlphaFoldDB" id="A0A067T455"/>
<sequence>MSSKPTQPLIVTSSDPEGQALNVKAWKTEYKGVAHRVFIKTIDQLNHDRQRYPCDNIGTVLQSSGMGKSRMLDEASKTVFMLPFNLRAVQETSAFPLPDKAVRRFMLRSSGEDLNLVKSYYLNFFAVLFTTVKEEVLKIQARHNPTTHEELAHWWYQELNKAGFRNKLYQGVCDQASKCPEWSRKTRSERDAWLRFSKDQAIKTLSDLLKVIPPRVLEKPFITGQTFQGPVQMIIYFDESYDLFGTRSEKVESRGHHNDELGNEKQTRSAYQILCDVLGVLSSQPVFAVFLSTYCKLADFTPSRQYFGTDRMQLDHRGQEANMQPPFVELPFDVFANIREGQIKLSDVSSMDHLVKFGRPLFYTYYHAEPRSAEIRNKILSFAVDKLYCKRMDQHQFATGDLAAAAVRVMLEFKTQRKQSRDLNVDLVAGHMQIAFSVPAHREYLLSGYPSEPVLAEAAALILNTPFRSGLRSYGRLLPVISINLDKGFIDKGERGELAARIILTLAHDKCLNPPEESQRQSLTREIEPRFSQAIPLVQFFGSLVGKANFEKILNALPNNVSDGLPFSKAFETAKVNFTHFAKGGDSSILTDKVAWVALARCMAWQCANDQDLVDILVPILLWDEKLSRDVVSCIMIQVKNRQHKTRVVIDADKLGFFTSSKDSKAPRPYITLYMELGVSGKKATPPNPQAKARTPSKKVSITTAGHPLLKRGSTRQNTGKVRHPRYAITINGCSESVYGVIDDQYDRVLFASLLTSKNVLDEHPYQGPENIDAALALKTDWSEASKSFHFVDLAEGGNVDKTDVDEDVVEEGVRIDETISDDDDDDEAMMDVHDV</sequence>
<dbReference type="STRING" id="685588.A0A067T455"/>
<dbReference type="EMBL" id="KL142385">
    <property type="protein sequence ID" value="KDR73813.1"/>
    <property type="molecule type" value="Genomic_DNA"/>
</dbReference>
<accession>A0A067T455</accession>
<gene>
    <name evidence="1" type="ORF">GALMADRAFT_633519</name>
</gene>
<dbReference type="PANTHER" id="PTHR33266">
    <property type="entry name" value="CHROMOSOME 15, WHOLE GENOME SHOTGUN SEQUENCE"/>
    <property type="match status" value="1"/>
</dbReference>
<dbReference type="HOGENOM" id="CLU_009568_0_1_1"/>
<evidence type="ECO:0000313" key="2">
    <source>
        <dbReference type="Proteomes" id="UP000027222"/>
    </source>
</evidence>
<dbReference type="PANTHER" id="PTHR33266:SF1">
    <property type="entry name" value="F-BOX DOMAIN-CONTAINING PROTEIN"/>
    <property type="match status" value="1"/>
</dbReference>
<protein>
    <submittedName>
        <fullName evidence="1">Uncharacterized protein</fullName>
    </submittedName>
</protein>
<reference evidence="2" key="1">
    <citation type="journal article" date="2014" name="Proc. Natl. Acad. Sci. U.S.A.">
        <title>Extensive sampling of basidiomycete genomes demonstrates inadequacy of the white-rot/brown-rot paradigm for wood decay fungi.</title>
        <authorList>
            <person name="Riley R."/>
            <person name="Salamov A.A."/>
            <person name="Brown D.W."/>
            <person name="Nagy L.G."/>
            <person name="Floudas D."/>
            <person name="Held B.W."/>
            <person name="Levasseur A."/>
            <person name="Lombard V."/>
            <person name="Morin E."/>
            <person name="Otillar R."/>
            <person name="Lindquist E.A."/>
            <person name="Sun H."/>
            <person name="LaButti K.M."/>
            <person name="Schmutz J."/>
            <person name="Jabbour D."/>
            <person name="Luo H."/>
            <person name="Baker S.E."/>
            <person name="Pisabarro A.G."/>
            <person name="Walton J.D."/>
            <person name="Blanchette R.A."/>
            <person name="Henrissat B."/>
            <person name="Martin F."/>
            <person name="Cullen D."/>
            <person name="Hibbett D.S."/>
            <person name="Grigoriev I.V."/>
        </authorList>
    </citation>
    <scope>NUCLEOTIDE SEQUENCE [LARGE SCALE GENOMIC DNA]</scope>
    <source>
        <strain evidence="2">CBS 339.88</strain>
    </source>
</reference>
<organism evidence="1 2">
    <name type="scientific">Galerina marginata (strain CBS 339.88)</name>
    <dbReference type="NCBI Taxonomy" id="685588"/>
    <lineage>
        <taxon>Eukaryota</taxon>
        <taxon>Fungi</taxon>
        <taxon>Dikarya</taxon>
        <taxon>Basidiomycota</taxon>
        <taxon>Agaricomycotina</taxon>
        <taxon>Agaricomycetes</taxon>
        <taxon>Agaricomycetidae</taxon>
        <taxon>Agaricales</taxon>
        <taxon>Agaricineae</taxon>
        <taxon>Strophariaceae</taxon>
        <taxon>Galerina</taxon>
    </lineage>
</organism>
<proteinExistence type="predicted"/>
<name>A0A067T455_GALM3</name>
<keyword evidence="2" id="KW-1185">Reference proteome</keyword>
<dbReference type="OrthoDB" id="3270019at2759"/>
<dbReference type="Proteomes" id="UP000027222">
    <property type="component" value="Unassembled WGS sequence"/>
</dbReference>
<evidence type="ECO:0000313" key="1">
    <source>
        <dbReference type="EMBL" id="KDR73813.1"/>
    </source>
</evidence>